<dbReference type="GO" id="GO:0009037">
    <property type="term" value="F:tyrosine-based site-specific recombinase activity"/>
    <property type="evidence" value="ECO:0007669"/>
    <property type="project" value="UniProtKB-UniRule"/>
</dbReference>
<evidence type="ECO:0000259" key="12">
    <source>
        <dbReference type="PROSITE" id="PS51900"/>
    </source>
</evidence>
<dbReference type="PROSITE" id="PS51898">
    <property type="entry name" value="TYR_RECOMBINASE"/>
    <property type="match status" value="1"/>
</dbReference>
<keyword evidence="6 9" id="KW-0238">DNA-binding</keyword>
<evidence type="ECO:0000256" key="7">
    <source>
        <dbReference type="ARBA" id="ARBA00023172"/>
    </source>
</evidence>
<dbReference type="InterPro" id="IPR011010">
    <property type="entry name" value="DNA_brk_join_enz"/>
</dbReference>
<feature type="active site" evidence="9">
    <location>
        <position position="319"/>
    </location>
</feature>
<dbReference type="AlphaFoldDB" id="A0A921MBW9"/>
<evidence type="ECO:0000256" key="5">
    <source>
        <dbReference type="ARBA" id="ARBA00022908"/>
    </source>
</evidence>
<evidence type="ECO:0000256" key="10">
    <source>
        <dbReference type="SAM" id="MobiDB-lite"/>
    </source>
</evidence>
<feature type="active site" description="O-(3'-phospho-DNA)-tyrosine intermediate" evidence="9">
    <location>
        <position position="328"/>
    </location>
</feature>
<keyword evidence="5 9" id="KW-0229">DNA integration</keyword>
<feature type="domain" description="Core-binding (CB)" evidence="12">
    <location>
        <begin position="17"/>
        <end position="105"/>
    </location>
</feature>
<dbReference type="GO" id="GO:0051301">
    <property type="term" value="P:cell division"/>
    <property type="evidence" value="ECO:0007669"/>
    <property type="project" value="UniProtKB-KW"/>
</dbReference>
<feature type="active site" evidence="9">
    <location>
        <position position="293"/>
    </location>
</feature>
<dbReference type="InterPro" id="IPR044068">
    <property type="entry name" value="CB"/>
</dbReference>
<dbReference type="InterPro" id="IPR002104">
    <property type="entry name" value="Integrase_catalytic"/>
</dbReference>
<dbReference type="Pfam" id="PF00589">
    <property type="entry name" value="Phage_integrase"/>
    <property type="match status" value="1"/>
</dbReference>
<comment type="caution">
    <text evidence="13">The sequence shown here is derived from an EMBL/GenBank/DDBJ whole genome shotgun (WGS) entry which is preliminary data.</text>
</comment>
<dbReference type="Proteomes" id="UP000784435">
    <property type="component" value="Unassembled WGS sequence"/>
</dbReference>
<feature type="compositionally biased region" description="Basic and acidic residues" evidence="10">
    <location>
        <begin position="134"/>
        <end position="148"/>
    </location>
</feature>
<dbReference type="GO" id="GO:0007059">
    <property type="term" value="P:chromosome segregation"/>
    <property type="evidence" value="ECO:0007669"/>
    <property type="project" value="UniProtKB-UniRule"/>
</dbReference>
<dbReference type="PROSITE" id="PS51900">
    <property type="entry name" value="CB"/>
    <property type="match status" value="1"/>
</dbReference>
<dbReference type="InterPro" id="IPR010998">
    <property type="entry name" value="Integrase_recombinase_N"/>
</dbReference>
<keyword evidence="7 9" id="KW-0233">DNA recombination</keyword>
<keyword evidence="2 9" id="KW-0963">Cytoplasm</keyword>
<sequence length="347" mass="36970">MPASPTGDLIARHLHDPAYIDAVQEFDEHLHLERGASAHTRRAYLTDVCGLLAPLEGPDGRGLPLTDIEAGNLRSWVLGMSRDGAAPTTIARRIAAVRRFFAHCARTGRIASDPSTRLRSPKKPSRLPAVLQQDHAETVLTDAHEATRGRTQTTSGAAEADGAEEAAPDSARGETGEPTAVALRDATVLELLYATGLRVAELVSLDVDDVDRDSCLVTVVGKGGRMRRVPFGAPAGRALAAWLGEGRPLLATQSSGPALLLGVRGGRLDVRQVRRIVQAATRAVPGAPELSPHGFRHSAATHMVENGADIRQVQEYLGHAALSSTQIYTHVSRGRLAAVYQQAHPRA</sequence>
<dbReference type="PANTHER" id="PTHR30349">
    <property type="entry name" value="PHAGE INTEGRASE-RELATED"/>
    <property type="match status" value="1"/>
</dbReference>
<keyword evidence="3 9" id="KW-0132">Cell division</keyword>
<dbReference type="Gene3D" id="1.10.150.130">
    <property type="match status" value="1"/>
</dbReference>
<feature type="domain" description="Tyr recombinase" evidence="11">
    <location>
        <begin position="149"/>
        <end position="341"/>
    </location>
</feature>
<dbReference type="InterPro" id="IPR023009">
    <property type="entry name" value="Tyrosine_recombinase_XerC/XerD"/>
</dbReference>
<feature type="active site" evidence="9">
    <location>
        <position position="222"/>
    </location>
</feature>
<evidence type="ECO:0000256" key="1">
    <source>
        <dbReference type="ARBA" id="ARBA00004496"/>
    </source>
</evidence>
<name>A0A921MBW9_9MICO</name>
<evidence type="ECO:0000256" key="8">
    <source>
        <dbReference type="ARBA" id="ARBA00023306"/>
    </source>
</evidence>
<dbReference type="SUPFAM" id="SSF47823">
    <property type="entry name" value="lambda integrase-like, N-terminal domain"/>
    <property type="match status" value="1"/>
</dbReference>
<evidence type="ECO:0000313" key="13">
    <source>
        <dbReference type="EMBL" id="HJG79192.1"/>
    </source>
</evidence>
<dbReference type="GO" id="GO:0006313">
    <property type="term" value="P:DNA transposition"/>
    <property type="evidence" value="ECO:0007669"/>
    <property type="project" value="UniProtKB-UniRule"/>
</dbReference>
<evidence type="ECO:0000313" key="14">
    <source>
        <dbReference type="Proteomes" id="UP000784435"/>
    </source>
</evidence>
<keyword evidence="4 9" id="KW-0159">Chromosome partition</keyword>
<dbReference type="CDD" id="cd00798">
    <property type="entry name" value="INT_XerDC_C"/>
    <property type="match status" value="1"/>
</dbReference>
<reference evidence="13" key="1">
    <citation type="journal article" date="2021" name="PeerJ">
        <title>Extensive microbial diversity within the chicken gut microbiome revealed by metagenomics and culture.</title>
        <authorList>
            <person name="Gilroy R."/>
            <person name="Ravi A."/>
            <person name="Getino M."/>
            <person name="Pursley I."/>
            <person name="Horton D.L."/>
            <person name="Alikhan N.F."/>
            <person name="Baker D."/>
            <person name="Gharbi K."/>
            <person name="Hall N."/>
            <person name="Watson M."/>
            <person name="Adriaenssens E.M."/>
            <person name="Foster-Nyarko E."/>
            <person name="Jarju S."/>
            <person name="Secka A."/>
            <person name="Antonio M."/>
            <person name="Oren A."/>
            <person name="Chaudhuri R.R."/>
            <person name="La Ragione R."/>
            <person name="Hildebrand F."/>
            <person name="Pallen M.J."/>
        </authorList>
    </citation>
    <scope>NUCLEOTIDE SEQUENCE</scope>
    <source>
        <strain evidence="13">ChiGjej5B5-7349</strain>
    </source>
</reference>
<feature type="region of interest" description="Disordered" evidence="10">
    <location>
        <begin position="112"/>
        <end position="177"/>
    </location>
</feature>
<proteinExistence type="inferred from homology"/>
<dbReference type="GO" id="GO:0005737">
    <property type="term" value="C:cytoplasm"/>
    <property type="evidence" value="ECO:0007669"/>
    <property type="project" value="UniProtKB-SubCell"/>
</dbReference>
<comment type="subunit">
    <text evidence="9">Forms a cyclic heterotetrameric complex composed of two molecules of XerC and two molecules of XerD.</text>
</comment>
<dbReference type="InterPro" id="IPR013762">
    <property type="entry name" value="Integrase-like_cat_sf"/>
</dbReference>
<dbReference type="Pfam" id="PF02899">
    <property type="entry name" value="Phage_int_SAM_1"/>
    <property type="match status" value="1"/>
</dbReference>
<evidence type="ECO:0000256" key="3">
    <source>
        <dbReference type="ARBA" id="ARBA00022618"/>
    </source>
</evidence>
<dbReference type="HAMAP" id="MF_01808">
    <property type="entry name" value="Recomb_XerC_XerD"/>
    <property type="match status" value="1"/>
</dbReference>
<reference evidence="13" key="2">
    <citation type="submission" date="2021-09" db="EMBL/GenBank/DDBJ databases">
        <authorList>
            <person name="Gilroy R."/>
        </authorList>
    </citation>
    <scope>NUCLEOTIDE SEQUENCE</scope>
    <source>
        <strain evidence="13">ChiGjej5B5-7349</strain>
    </source>
</reference>
<organism evidence="13 14">
    <name type="scientific">Brevibacterium senegalense</name>
    <dbReference type="NCBI Taxonomy" id="1033736"/>
    <lineage>
        <taxon>Bacteria</taxon>
        <taxon>Bacillati</taxon>
        <taxon>Actinomycetota</taxon>
        <taxon>Actinomycetes</taxon>
        <taxon>Micrococcales</taxon>
        <taxon>Brevibacteriaceae</taxon>
        <taxon>Brevibacterium</taxon>
    </lineage>
</organism>
<evidence type="ECO:0000256" key="6">
    <source>
        <dbReference type="ARBA" id="ARBA00023125"/>
    </source>
</evidence>
<comment type="subcellular location">
    <subcellularLocation>
        <location evidence="1 9">Cytoplasm</location>
    </subcellularLocation>
</comment>
<keyword evidence="8 9" id="KW-0131">Cell cycle</keyword>
<evidence type="ECO:0000256" key="2">
    <source>
        <dbReference type="ARBA" id="ARBA00022490"/>
    </source>
</evidence>
<dbReference type="GO" id="GO:0003677">
    <property type="term" value="F:DNA binding"/>
    <property type="evidence" value="ECO:0007669"/>
    <property type="project" value="UniProtKB-UniRule"/>
</dbReference>
<evidence type="ECO:0000256" key="4">
    <source>
        <dbReference type="ARBA" id="ARBA00022829"/>
    </source>
</evidence>
<accession>A0A921MBW9</accession>
<dbReference type="Gene3D" id="1.10.443.10">
    <property type="entry name" value="Intergrase catalytic core"/>
    <property type="match status" value="1"/>
</dbReference>
<dbReference type="InterPro" id="IPR004107">
    <property type="entry name" value="Integrase_SAM-like_N"/>
</dbReference>
<protein>
    <recommendedName>
        <fullName evidence="9">Tyrosine recombinase XerC</fullName>
    </recommendedName>
</protein>
<dbReference type="EMBL" id="DYUK01000046">
    <property type="protein sequence ID" value="HJG79192.1"/>
    <property type="molecule type" value="Genomic_DNA"/>
</dbReference>
<comment type="similarity">
    <text evidence="9">Belongs to the 'phage' integrase family. XerC subfamily.</text>
</comment>
<dbReference type="SUPFAM" id="SSF56349">
    <property type="entry name" value="DNA breaking-rejoining enzymes"/>
    <property type="match status" value="1"/>
</dbReference>
<comment type="function">
    <text evidence="9">Site-specific tyrosine recombinase, which acts by catalyzing the cutting and rejoining of the recombining DNA molecules. The XerC-XerD complex is essential to convert dimers of the bacterial chromosome into monomers to permit their segregation at cell division. It also contributes to the segregational stability of plasmids.</text>
</comment>
<evidence type="ECO:0000256" key="9">
    <source>
        <dbReference type="HAMAP-Rule" id="MF_01808"/>
    </source>
</evidence>
<gene>
    <name evidence="9" type="primary">xerC</name>
    <name evidence="13" type="ORF">K8V08_02135</name>
</gene>
<feature type="active site" evidence="9">
    <location>
        <position position="296"/>
    </location>
</feature>
<dbReference type="InterPro" id="IPR050090">
    <property type="entry name" value="Tyrosine_recombinase_XerCD"/>
</dbReference>
<evidence type="ECO:0000259" key="11">
    <source>
        <dbReference type="PROSITE" id="PS51898"/>
    </source>
</evidence>
<dbReference type="PANTHER" id="PTHR30349:SF77">
    <property type="entry name" value="TYROSINE RECOMBINASE XERC"/>
    <property type="match status" value="1"/>
</dbReference>
<feature type="active site" evidence="9">
    <location>
        <position position="198"/>
    </location>
</feature>